<dbReference type="CDD" id="cd07043">
    <property type="entry name" value="STAS_anti-anti-sigma_factors"/>
    <property type="match status" value="1"/>
</dbReference>
<proteinExistence type="predicted"/>
<dbReference type="Gene3D" id="3.30.750.24">
    <property type="entry name" value="STAS domain"/>
    <property type="match status" value="1"/>
</dbReference>
<reference evidence="2 3" key="1">
    <citation type="journal article" date="2016" name="Nat. Commun.">
        <title>Thousands of microbial genomes shed light on interconnected biogeochemical processes in an aquifer system.</title>
        <authorList>
            <person name="Anantharaman K."/>
            <person name="Brown C.T."/>
            <person name="Hug L.A."/>
            <person name="Sharon I."/>
            <person name="Castelle C.J."/>
            <person name="Probst A.J."/>
            <person name="Thomas B.C."/>
            <person name="Singh A."/>
            <person name="Wilkins M.J."/>
            <person name="Karaoz U."/>
            <person name="Brodie E.L."/>
            <person name="Williams K.H."/>
            <person name="Hubbard S.S."/>
            <person name="Banfield J.F."/>
        </authorList>
    </citation>
    <scope>NUCLEOTIDE SEQUENCE [LARGE SCALE GENOMIC DNA]</scope>
</reference>
<evidence type="ECO:0000259" key="1">
    <source>
        <dbReference type="PROSITE" id="PS50801"/>
    </source>
</evidence>
<dbReference type="InterPro" id="IPR036890">
    <property type="entry name" value="HATPase_C_sf"/>
</dbReference>
<dbReference type="SUPFAM" id="SSF52091">
    <property type="entry name" value="SpoIIaa-like"/>
    <property type="match status" value="1"/>
</dbReference>
<dbReference type="Proteomes" id="UP000177025">
    <property type="component" value="Unassembled WGS sequence"/>
</dbReference>
<comment type="caution">
    <text evidence="2">The sequence shown here is derived from an EMBL/GenBank/DDBJ whole genome shotgun (WGS) entry which is preliminary data.</text>
</comment>
<dbReference type="InterPro" id="IPR002645">
    <property type="entry name" value="STAS_dom"/>
</dbReference>
<dbReference type="EMBL" id="MEUM01000145">
    <property type="protein sequence ID" value="OGC39176.1"/>
    <property type="molecule type" value="Genomic_DNA"/>
</dbReference>
<dbReference type="Gene3D" id="3.30.565.10">
    <property type="entry name" value="Histidine kinase-like ATPase, C-terminal domain"/>
    <property type="match status" value="1"/>
</dbReference>
<dbReference type="PROSITE" id="PS50801">
    <property type="entry name" value="STAS"/>
    <property type="match status" value="1"/>
</dbReference>
<evidence type="ECO:0000313" key="3">
    <source>
        <dbReference type="Proteomes" id="UP000177025"/>
    </source>
</evidence>
<sequence length="317" mass="36355">MSELNKEEHQIINLNCRLAFDDDARVCAIILKGSMDTEPIISLQGIIKDKTIPFQYNYVVDLNGVTFIGSTGLGFLMTIVKIKRDFVFVSYPDETISKPFRLLGVNFLFRYYLNFDDLKKEPAISSAIIEFLQKEVGAAKEIKHHERWVKILTDYLTTEPLWEEIQSMDPYIHQAKYLDAIAMKSETKYACILYEFLNRIFNETTNIDKTDINEDTIELLAKELVSNAVIHGYDSIKDGIIEAEYKLDTEKLVINVIDYGKGFEQQPDKITDTLGLQLVKKIFDVVEFSEAPPRQIEGRILGKGTTVRLVKYTKSNP</sequence>
<dbReference type="InterPro" id="IPR003594">
    <property type="entry name" value="HATPase_dom"/>
</dbReference>
<dbReference type="Pfam" id="PF13581">
    <property type="entry name" value="HATPase_c_2"/>
    <property type="match status" value="1"/>
</dbReference>
<dbReference type="AlphaFoldDB" id="A0A1F4U2J7"/>
<organism evidence="2 3">
    <name type="scientific">candidate division WOR-3 bacterium RBG_13_43_14</name>
    <dbReference type="NCBI Taxonomy" id="1802590"/>
    <lineage>
        <taxon>Bacteria</taxon>
        <taxon>Bacteria division WOR-3</taxon>
    </lineage>
</organism>
<feature type="domain" description="STAS" evidence="1">
    <location>
        <begin position="59"/>
        <end position="131"/>
    </location>
</feature>
<dbReference type="CDD" id="cd16936">
    <property type="entry name" value="HATPase_RsbW-like"/>
    <property type="match status" value="1"/>
</dbReference>
<accession>A0A1F4U2J7</accession>
<evidence type="ECO:0000313" key="2">
    <source>
        <dbReference type="EMBL" id="OGC39176.1"/>
    </source>
</evidence>
<protein>
    <recommendedName>
        <fullName evidence="1">STAS domain-containing protein</fullName>
    </recommendedName>
</protein>
<dbReference type="InterPro" id="IPR036513">
    <property type="entry name" value="STAS_dom_sf"/>
</dbReference>
<gene>
    <name evidence="2" type="ORF">A2Y85_02120</name>
</gene>
<name>A0A1F4U2J7_UNCW3</name>
<dbReference type="SUPFAM" id="SSF55874">
    <property type="entry name" value="ATPase domain of HSP90 chaperone/DNA topoisomerase II/histidine kinase"/>
    <property type="match status" value="1"/>
</dbReference>